<keyword evidence="2" id="KW-1185">Reference proteome</keyword>
<gene>
    <name evidence="1" type="ORF">H9L14_00205</name>
</gene>
<name>A0ABX6TBK8_9SPHN</name>
<dbReference type="EMBL" id="CP060782">
    <property type="protein sequence ID" value="QNP47060.1"/>
    <property type="molecule type" value="Genomic_DNA"/>
</dbReference>
<dbReference type="RefSeq" id="WP_187710012.1">
    <property type="nucleotide sequence ID" value="NZ_CP060782.1"/>
</dbReference>
<dbReference type="Proteomes" id="UP000516105">
    <property type="component" value="Chromosome"/>
</dbReference>
<organism evidence="1 2">
    <name type="scientific">Sphingomonas sediminicola</name>
    <dbReference type="NCBI Taxonomy" id="386874"/>
    <lineage>
        <taxon>Bacteria</taxon>
        <taxon>Pseudomonadati</taxon>
        <taxon>Pseudomonadota</taxon>
        <taxon>Alphaproteobacteria</taxon>
        <taxon>Sphingomonadales</taxon>
        <taxon>Sphingomonadaceae</taxon>
        <taxon>Sphingomonas</taxon>
    </lineage>
</organism>
<protein>
    <submittedName>
        <fullName evidence="1">Uncharacterized protein</fullName>
    </submittedName>
</protein>
<evidence type="ECO:0000313" key="1">
    <source>
        <dbReference type="EMBL" id="QNP47060.1"/>
    </source>
</evidence>
<reference evidence="1 2" key="1">
    <citation type="submission" date="2020-08" db="EMBL/GenBank/DDBJ databases">
        <title>Genome sequence of Sphingomonas sediminicola KACC 15039T.</title>
        <authorList>
            <person name="Hyun D.-W."/>
            <person name="Bae J.-W."/>
        </authorList>
    </citation>
    <scope>NUCLEOTIDE SEQUENCE [LARGE SCALE GENOMIC DNA]</scope>
    <source>
        <strain evidence="1 2">KACC 15039</strain>
    </source>
</reference>
<proteinExistence type="predicted"/>
<sequence length="108" mass="12361">MSEPKPKLPATKRDLAKSVTLSGRDLEDARRLIALLSEEEENQGTASELARLALARRPTRQEQLELRAREILALRQKRAELLGLQCSVNQHGRCFFSSTQWLEHRVNQ</sequence>
<evidence type="ECO:0000313" key="2">
    <source>
        <dbReference type="Proteomes" id="UP000516105"/>
    </source>
</evidence>
<accession>A0ABX6TBK8</accession>